<gene>
    <name evidence="2" type="ORF">DT23_14355</name>
</gene>
<dbReference type="Gene3D" id="1.10.150.690">
    <property type="entry name" value="DUF2063"/>
    <property type="match status" value="1"/>
</dbReference>
<dbReference type="EMBL" id="AUNB01000023">
    <property type="protein sequence ID" value="KEO60069.1"/>
    <property type="molecule type" value="Genomic_DNA"/>
</dbReference>
<feature type="domain" description="Putative DNA-binding" evidence="1">
    <location>
        <begin position="7"/>
        <end position="98"/>
    </location>
</feature>
<accession>A0A074JUE1</accession>
<dbReference type="OrthoDB" id="4146344at2"/>
<comment type="caution">
    <text evidence="2">The sequence shown here is derived from an EMBL/GenBank/DDBJ whole genome shotgun (WGS) entry which is preliminary data.</text>
</comment>
<proteinExistence type="predicted"/>
<dbReference type="Proteomes" id="UP000027471">
    <property type="component" value="Unassembled WGS sequence"/>
</dbReference>
<keyword evidence="3" id="KW-1185">Reference proteome</keyword>
<dbReference type="STRING" id="1353528.DT23_14355"/>
<organism evidence="2 3">
    <name type="scientific">Thioclava indica</name>
    <dbReference type="NCBI Taxonomy" id="1353528"/>
    <lineage>
        <taxon>Bacteria</taxon>
        <taxon>Pseudomonadati</taxon>
        <taxon>Pseudomonadota</taxon>
        <taxon>Alphaproteobacteria</taxon>
        <taxon>Rhodobacterales</taxon>
        <taxon>Paracoccaceae</taxon>
        <taxon>Thioclava</taxon>
    </lineage>
</organism>
<dbReference type="eggNOG" id="COG3219">
    <property type="taxonomic scope" value="Bacteria"/>
</dbReference>
<dbReference type="Pfam" id="PF09836">
    <property type="entry name" value="DUF2063"/>
    <property type="match status" value="1"/>
</dbReference>
<evidence type="ECO:0000313" key="2">
    <source>
        <dbReference type="EMBL" id="KEO60069.1"/>
    </source>
</evidence>
<evidence type="ECO:0000313" key="3">
    <source>
        <dbReference type="Proteomes" id="UP000027471"/>
    </source>
</evidence>
<protein>
    <recommendedName>
        <fullName evidence="1">Putative DNA-binding domain-containing protein</fullName>
    </recommendedName>
</protein>
<dbReference type="InterPro" id="IPR044922">
    <property type="entry name" value="DUF2063_N_sf"/>
</dbReference>
<dbReference type="InterPro" id="IPR018640">
    <property type="entry name" value="DUF2063"/>
</dbReference>
<reference evidence="2 3" key="1">
    <citation type="journal article" date="2015" name="Antonie Van Leeuwenhoek">
        <title>Thioclava indica sp. nov., isolated from surface seawater of the Indian Ocean.</title>
        <authorList>
            <person name="Liu Y."/>
            <person name="Lai Q."/>
            <person name="Du J."/>
            <person name="Xu H."/>
            <person name="Jiang L."/>
            <person name="Shao Z."/>
        </authorList>
    </citation>
    <scope>NUCLEOTIDE SEQUENCE [LARGE SCALE GENOMIC DNA]</scope>
    <source>
        <strain evidence="2 3">DT23-4</strain>
    </source>
</reference>
<dbReference type="AlphaFoldDB" id="A0A074JUE1"/>
<dbReference type="RefSeq" id="WP_038130450.1">
    <property type="nucleotide sequence ID" value="NZ_AUNB01000023.1"/>
</dbReference>
<name>A0A074JUE1_9RHOB</name>
<evidence type="ECO:0000259" key="1">
    <source>
        <dbReference type="Pfam" id="PF09836"/>
    </source>
</evidence>
<sequence>MPSLFERQADFGAALLDPARAVPEGLVGPDGRPSARRFAVYRNNVVLSLIDALAEAYPVVQRLVGEDFFGATARVFVTENPPDSPVMLRYGAGFADFLDGFPPLENLPYIGDVARVERAYLASYHAPEATALTVEAMMATAPETLLEMGMVLHPSCRIVTSDYPVGTIWQENSAAGQPAPIDLAVGGETVLIARPEARVDLRLLPEAPAQFLLSLGAGHSLTRAAETALRTTPDQDISSLLSGVISLGLIVGLQPVACESAATRD</sequence>